<keyword evidence="1" id="KW-1133">Transmembrane helix</keyword>
<dbReference type="OrthoDB" id="2168558at2"/>
<dbReference type="EMBL" id="SRJD01000006">
    <property type="protein sequence ID" value="TGA98738.1"/>
    <property type="molecule type" value="Genomic_DNA"/>
</dbReference>
<name>A0A4Z0GRJ1_9BACL</name>
<evidence type="ECO:0008006" key="4">
    <source>
        <dbReference type="Google" id="ProtNLM"/>
    </source>
</evidence>
<evidence type="ECO:0000313" key="2">
    <source>
        <dbReference type="EMBL" id="TGA98738.1"/>
    </source>
</evidence>
<dbReference type="Proteomes" id="UP000298347">
    <property type="component" value="Unassembled WGS sequence"/>
</dbReference>
<dbReference type="AlphaFoldDB" id="A0A4Z0GRJ1"/>
<keyword evidence="1" id="KW-0812">Transmembrane</keyword>
<organism evidence="2 3">
    <name type="scientific">Sporolactobacillus shoreae</name>
    <dbReference type="NCBI Taxonomy" id="1465501"/>
    <lineage>
        <taxon>Bacteria</taxon>
        <taxon>Bacillati</taxon>
        <taxon>Bacillota</taxon>
        <taxon>Bacilli</taxon>
        <taxon>Bacillales</taxon>
        <taxon>Sporolactobacillaceae</taxon>
        <taxon>Sporolactobacillus</taxon>
    </lineage>
</organism>
<dbReference type="RefSeq" id="WP_135348215.1">
    <property type="nucleotide sequence ID" value="NZ_SRJD01000006.1"/>
</dbReference>
<dbReference type="PANTHER" id="PTHR34976:SF2">
    <property type="entry name" value="TYPE VII SECRETION SYSTEM PROTEIN ESSD"/>
    <property type="match status" value="1"/>
</dbReference>
<keyword evidence="1" id="KW-0472">Membrane</keyword>
<evidence type="ECO:0000313" key="3">
    <source>
        <dbReference type="Proteomes" id="UP000298347"/>
    </source>
</evidence>
<proteinExistence type="predicted"/>
<reference evidence="2 3" key="1">
    <citation type="journal article" date="2015" name="Int. J. Syst. Evol. Microbiol.">
        <title>Sporolactobacillus shoreae sp. nov. and Sporolactobacillus spathodeae sp. nov., two spore-forming lactic acid bacteria isolated from tree barks in Thailand.</title>
        <authorList>
            <person name="Thamacharoensuk T."/>
            <person name="Kitahara M."/>
            <person name="Ohkuma M."/>
            <person name="Thongchul N."/>
            <person name="Tanasupawat S."/>
        </authorList>
    </citation>
    <scope>NUCLEOTIDE SEQUENCE [LARGE SCALE GENOMIC DNA]</scope>
    <source>
        <strain evidence="2 3">BK92</strain>
    </source>
</reference>
<comment type="caution">
    <text evidence="2">The sequence shown here is derived from an EMBL/GenBank/DDBJ whole genome shotgun (WGS) entry which is preliminary data.</text>
</comment>
<gene>
    <name evidence="2" type="ORF">E4665_07760</name>
</gene>
<feature type="transmembrane region" description="Helical" evidence="1">
    <location>
        <begin position="210"/>
        <end position="241"/>
    </location>
</feature>
<protein>
    <recommendedName>
        <fullName evidence="4">LXG domain-containing protein</fullName>
    </recommendedName>
</protein>
<accession>A0A4Z0GRJ1</accession>
<dbReference type="PANTHER" id="PTHR34976">
    <property type="entry name" value="RIBONUCLEASE YQCG-RELATED"/>
    <property type="match status" value="1"/>
</dbReference>
<evidence type="ECO:0000256" key="1">
    <source>
        <dbReference type="SAM" id="Phobius"/>
    </source>
</evidence>
<dbReference type="InterPro" id="IPR051768">
    <property type="entry name" value="Bact_secretion_toxin"/>
</dbReference>
<sequence length="547" mass="60376">MMGRDVSYKQSSWEDMGQAISHVSTWGGTLDQMRRADQAFQQIRDAVDSLDEDHRISFSYRSMSGALDKLSSDYQKLYTFTGEAGDAVNRHIDHPFYTEIDAFVSAMAQLSISQFHTKNTLNVTEMQATSTMANVATYEKVTKKDITLDDLFNTSSLMKASLRSEYENFKALSTSDQAEKVTFDQYKEAIQYNYCFDYKSIKDKQIDKEFWVNLGIGAAIVVLTIACPPAGAVAGVAYGAIQMSDAVTGKSWISGRELSTGERVSSAAFGALDAIPGAEAAGAFGTIGRTSMRSAEKVADLTKTLGQASKGRLVQLRQISRAGVTSIKQAGADLGDRLSLKGLQPEFAGAPRVSRGEGFIQNVKNPFRQMASKEGVSHPSSYSKIEKIQNESNGFDKIDGINIVDGKVGGKIPIEDFYKIRKASIHNEDGDTMTLGKYTPSIENGVENWGKPGPDSYIVKAGGDSTYFDLGSKWNEIQNKYHLTNDEMFTYFNVPALEASIKSGKIIKFTHDPRLYPDSYLSQEWQHLKDAHGFRKLKKEGDVWIAN</sequence>
<keyword evidence="3" id="KW-1185">Reference proteome</keyword>